<dbReference type="EMBL" id="CP144104">
    <property type="protein sequence ID" value="WWC90878.1"/>
    <property type="molecule type" value="Genomic_DNA"/>
</dbReference>
<keyword evidence="5" id="KW-0131">Cell cycle</keyword>
<feature type="compositionally biased region" description="Polar residues" evidence="6">
    <location>
        <begin position="353"/>
        <end position="362"/>
    </location>
</feature>
<dbReference type="Proteomes" id="UP001355207">
    <property type="component" value="Chromosome 7"/>
</dbReference>
<feature type="compositionally biased region" description="Low complexity" evidence="6">
    <location>
        <begin position="937"/>
        <end position="952"/>
    </location>
</feature>
<comment type="similarity">
    <text evidence="2">Belongs to the CLASP family.</text>
</comment>
<feature type="domain" description="CLASP N-terminal" evidence="7">
    <location>
        <begin position="19"/>
        <end position="241"/>
    </location>
</feature>
<feature type="compositionally biased region" description="Low complexity" evidence="6">
    <location>
        <begin position="833"/>
        <end position="853"/>
    </location>
</feature>
<comment type="subcellular location">
    <subcellularLocation>
        <location evidence="1">Cytoplasm</location>
        <location evidence="1">Cytoskeleton</location>
        <location evidence="1">Spindle</location>
    </subcellularLocation>
</comment>
<feature type="compositionally biased region" description="Polar residues" evidence="6">
    <location>
        <begin position="705"/>
        <end position="718"/>
    </location>
</feature>
<keyword evidence="5" id="KW-0498">Mitosis</keyword>
<dbReference type="GO" id="GO:0051301">
    <property type="term" value="P:cell division"/>
    <property type="evidence" value="ECO:0007669"/>
    <property type="project" value="UniProtKB-KW"/>
</dbReference>
<feature type="region of interest" description="Disordered" evidence="6">
    <location>
        <begin position="510"/>
        <end position="539"/>
    </location>
</feature>
<feature type="compositionally biased region" description="Pro residues" evidence="6">
    <location>
        <begin position="976"/>
        <end position="989"/>
    </location>
</feature>
<feature type="region of interest" description="Disordered" evidence="6">
    <location>
        <begin position="756"/>
        <end position="778"/>
    </location>
</feature>
<dbReference type="InterPro" id="IPR011989">
    <property type="entry name" value="ARM-like"/>
</dbReference>
<proteinExistence type="inferred from homology"/>
<dbReference type="GeneID" id="91096485"/>
<evidence type="ECO:0000256" key="5">
    <source>
        <dbReference type="ARBA" id="ARBA00022776"/>
    </source>
</evidence>
<dbReference type="GO" id="GO:0005874">
    <property type="term" value="C:microtubule"/>
    <property type="evidence" value="ECO:0007669"/>
    <property type="project" value="UniProtKB-KW"/>
</dbReference>
<keyword evidence="4" id="KW-0493">Microtubule</keyword>
<evidence type="ECO:0000259" key="7">
    <source>
        <dbReference type="Pfam" id="PF12348"/>
    </source>
</evidence>
<feature type="compositionally biased region" description="Polar residues" evidence="6">
    <location>
        <begin position="1145"/>
        <end position="1158"/>
    </location>
</feature>
<keyword evidence="3" id="KW-0132">Cell division</keyword>
<feature type="region of interest" description="Disordered" evidence="6">
    <location>
        <begin position="269"/>
        <end position="388"/>
    </location>
</feature>
<evidence type="ECO:0000256" key="3">
    <source>
        <dbReference type="ARBA" id="ARBA00022618"/>
    </source>
</evidence>
<protein>
    <recommendedName>
        <fullName evidence="7">CLASP N-terminal domain-containing protein</fullName>
    </recommendedName>
</protein>
<sequence>MPPALAADAKIPCPTPHHLKEELETLIWALEPEEKEDTWEKFERAIIRFSAVTRGGAYKHTDQYVEGIGRGGIGKKLVKCMLSDRGRLSGVTTDLLQTFAPRLSLNFKPLVNLYLEPLIDLLGRPNKVFLKRAEKCLATIVTNCQLVTILPELRRGLNDNATTCRRGSALGVERAVKEWSIEIWTEKYLVLLEESVKKMAVDKDPEVRQTGRRVWASFMEYWPERVEDFSAPLTPTIRRYLDMPAASAAGPSKPRPKAPVRIAAQSIQPISATSSESSHGTTATSSAAAHSRPQHQRINALASRPIRPIQHHAVPPAVEAGPSRRRSPRKQPEPSPVAPEEEVADTVPHHPTISRSVSSSHRNLAELAGPPALGRHGRSASHQVLPSSSATTFPLQEEHAYNPLSKPSRPALHPSHSAPPESFEIHHPPRRFAPPTRIIRVIPSEEEGGMEIGDHPFTTPSGATVLRGPQRNPNGGLGRRANPLGQAHRRVVTAPSTIAEDGYFSVKTPGRALGGLGGKRDTEADQENDTNSPIKEQHAIGSRLPPQTFASPIPTQVISMDSPLLPILIRSNSGDVRAEEDDSDIINMKEDVYPASPLKQTDENERSILDVARTTELPDSPVKEVRPLEEESEDTLDVNKNAVDGVPIEAVQDGILAEEPVEIRENELEKEAQEELEVKIAELAQPATSDADYSENVGIQEDSTKTTAANQQENNQPTVLAKEPSPAKKPTTVNRVVSAKAPAEVVKSAAVPTKPKVVGANTRKPPVPSAHSAGARTVSAPVVRKAFKPTSLTAPTAASASRAAAISKVAPATTAVSKPSVATSTVAKVPATTMTATTKTSSLSTSTSNKPSNAPLPRARVVSAQIASKAEPKHEPKVSTKPPLPPLARAAPTRVVSGPKKPAVTSHITLPPVKKEKVVRKAPLPSFRPTRGVTANSGTTSLKASTSSTVSSGRAKVKPEMIQLPESPATAKPTEVPLPPSPHEIPLPHSPLGSRAPSVLSTHSRNALIPSPLKVEIRARVRQDSIISAPQSPIRMVSIKPVSPLLTTVESSDQQTLSIPPAFVLPSQSDKAKVDGSLSSDPFAMTTSATPVSKALTDTTVDLGDVSIESNDTTLAKVSFKALSTNANANSPSKLIKSEAENENNDIASPCKSNSNSKPAFGSRSDVSTPSNKAAALLAKLEGSEKGMNLAMSFTPSNVERKALTVKDTNTPAKALGHLNGVENDWDVSA</sequence>
<name>A0AAX4K157_9TREE</name>
<organism evidence="8 9">
    <name type="scientific">Kwoniella dendrophila CBS 6074</name>
    <dbReference type="NCBI Taxonomy" id="1295534"/>
    <lineage>
        <taxon>Eukaryota</taxon>
        <taxon>Fungi</taxon>
        <taxon>Dikarya</taxon>
        <taxon>Basidiomycota</taxon>
        <taxon>Agaricomycotina</taxon>
        <taxon>Tremellomycetes</taxon>
        <taxon>Tremellales</taxon>
        <taxon>Cryptococcaceae</taxon>
        <taxon>Kwoniella</taxon>
    </lineage>
</organism>
<dbReference type="SUPFAM" id="SSF48371">
    <property type="entry name" value="ARM repeat"/>
    <property type="match status" value="1"/>
</dbReference>
<feature type="region of interest" description="Disordered" evidence="6">
    <location>
        <begin position="1139"/>
        <end position="1169"/>
    </location>
</feature>
<dbReference type="InterPro" id="IPR024395">
    <property type="entry name" value="CLASP_N_dom"/>
</dbReference>
<evidence type="ECO:0000256" key="6">
    <source>
        <dbReference type="SAM" id="MobiDB-lite"/>
    </source>
</evidence>
<evidence type="ECO:0000313" key="8">
    <source>
        <dbReference type="EMBL" id="WWC90878.1"/>
    </source>
</evidence>
<feature type="region of interest" description="Disordered" evidence="6">
    <location>
        <begin position="401"/>
        <end position="436"/>
    </location>
</feature>
<dbReference type="AlphaFoldDB" id="A0AAX4K157"/>
<reference evidence="8 9" key="1">
    <citation type="submission" date="2024-01" db="EMBL/GenBank/DDBJ databases">
        <title>Comparative genomics of Cryptococcus and Kwoniella reveals pathogenesis evolution and contrasting modes of karyotype evolution via chromosome fusion or intercentromeric recombination.</title>
        <authorList>
            <person name="Coelho M.A."/>
            <person name="David-Palma M."/>
            <person name="Shea T."/>
            <person name="Bowers K."/>
            <person name="McGinley-Smith S."/>
            <person name="Mohammad A.W."/>
            <person name="Gnirke A."/>
            <person name="Yurkov A.M."/>
            <person name="Nowrousian M."/>
            <person name="Sun S."/>
            <person name="Cuomo C.A."/>
            <person name="Heitman J."/>
        </authorList>
    </citation>
    <scope>NUCLEOTIDE SEQUENCE [LARGE SCALE GENOMIC DNA]</scope>
    <source>
        <strain evidence="8 9">CBS 6074</strain>
    </source>
</reference>
<keyword evidence="9" id="KW-1185">Reference proteome</keyword>
<feature type="region of interest" description="Disordered" evidence="6">
    <location>
        <begin position="683"/>
        <end position="733"/>
    </location>
</feature>
<dbReference type="InterPro" id="IPR016024">
    <property type="entry name" value="ARM-type_fold"/>
</dbReference>
<feature type="region of interest" description="Disordered" evidence="6">
    <location>
        <begin position="457"/>
        <end position="482"/>
    </location>
</feature>
<dbReference type="Gene3D" id="1.25.10.10">
    <property type="entry name" value="Leucine-rich Repeat Variant"/>
    <property type="match status" value="1"/>
</dbReference>
<accession>A0AAX4K157</accession>
<evidence type="ECO:0000256" key="1">
    <source>
        <dbReference type="ARBA" id="ARBA00004186"/>
    </source>
</evidence>
<gene>
    <name evidence="8" type="ORF">L201_005815</name>
</gene>
<evidence type="ECO:0000256" key="4">
    <source>
        <dbReference type="ARBA" id="ARBA00022701"/>
    </source>
</evidence>
<evidence type="ECO:0000256" key="2">
    <source>
        <dbReference type="ARBA" id="ARBA00009549"/>
    </source>
</evidence>
<evidence type="ECO:0000313" key="9">
    <source>
        <dbReference type="Proteomes" id="UP001355207"/>
    </source>
</evidence>
<feature type="compositionally biased region" description="Low complexity" evidence="6">
    <location>
        <begin position="271"/>
        <end position="291"/>
    </location>
</feature>
<dbReference type="Pfam" id="PF12348">
    <property type="entry name" value="CLASP_N"/>
    <property type="match status" value="1"/>
</dbReference>
<dbReference type="RefSeq" id="XP_066077641.1">
    <property type="nucleotide sequence ID" value="XM_066221544.1"/>
</dbReference>
<dbReference type="GO" id="GO:0005819">
    <property type="term" value="C:spindle"/>
    <property type="evidence" value="ECO:0007669"/>
    <property type="project" value="UniProtKB-SubCell"/>
</dbReference>
<feature type="region of interest" description="Disordered" evidence="6">
    <location>
        <begin position="833"/>
        <end position="989"/>
    </location>
</feature>